<evidence type="ECO:0000313" key="8">
    <source>
        <dbReference type="Proteomes" id="UP000320216"/>
    </source>
</evidence>
<keyword evidence="8" id="KW-1185">Reference proteome</keyword>
<proteinExistence type="predicted"/>
<feature type="transmembrane region" description="Helical" evidence="5">
    <location>
        <begin position="12"/>
        <end position="28"/>
    </location>
</feature>
<feature type="domain" description="Major facilitator superfamily (MFS) profile" evidence="6">
    <location>
        <begin position="17"/>
        <end position="410"/>
    </location>
</feature>
<evidence type="ECO:0000256" key="5">
    <source>
        <dbReference type="SAM" id="Phobius"/>
    </source>
</evidence>
<dbReference type="RefSeq" id="WP_146319122.1">
    <property type="nucleotide sequence ID" value="NZ_CP042305.1"/>
</dbReference>
<dbReference type="KEGG" id="huw:FPZ11_05730"/>
<dbReference type="EMBL" id="CP042305">
    <property type="protein sequence ID" value="QDZ14332.1"/>
    <property type="molecule type" value="Genomic_DNA"/>
</dbReference>
<dbReference type="PROSITE" id="PS50850">
    <property type="entry name" value="MFS"/>
    <property type="match status" value="1"/>
</dbReference>
<evidence type="ECO:0000256" key="3">
    <source>
        <dbReference type="ARBA" id="ARBA00022989"/>
    </source>
</evidence>
<feature type="transmembrane region" description="Helical" evidence="5">
    <location>
        <begin position="318"/>
        <end position="336"/>
    </location>
</feature>
<keyword evidence="3 5" id="KW-1133">Transmembrane helix</keyword>
<comment type="subcellular location">
    <subcellularLocation>
        <location evidence="1">Cell membrane</location>
        <topology evidence="1">Multi-pass membrane protein</topology>
    </subcellularLocation>
</comment>
<dbReference type="Proteomes" id="UP000320216">
    <property type="component" value="Chromosome"/>
</dbReference>
<dbReference type="InterPro" id="IPR036259">
    <property type="entry name" value="MFS_trans_sf"/>
</dbReference>
<evidence type="ECO:0000256" key="4">
    <source>
        <dbReference type="ARBA" id="ARBA00023136"/>
    </source>
</evidence>
<dbReference type="GO" id="GO:0005886">
    <property type="term" value="C:plasma membrane"/>
    <property type="evidence" value="ECO:0007669"/>
    <property type="project" value="UniProtKB-SubCell"/>
</dbReference>
<dbReference type="GO" id="GO:0022857">
    <property type="term" value="F:transmembrane transporter activity"/>
    <property type="evidence" value="ECO:0007669"/>
    <property type="project" value="InterPro"/>
</dbReference>
<dbReference type="InterPro" id="IPR020846">
    <property type="entry name" value="MFS_dom"/>
</dbReference>
<feature type="transmembrane region" description="Helical" evidence="5">
    <location>
        <begin position="175"/>
        <end position="193"/>
    </location>
</feature>
<evidence type="ECO:0000256" key="2">
    <source>
        <dbReference type="ARBA" id="ARBA00022692"/>
    </source>
</evidence>
<dbReference type="PRINTS" id="PR01035">
    <property type="entry name" value="TCRTETA"/>
</dbReference>
<dbReference type="OrthoDB" id="9803985at2"/>
<dbReference type="AlphaFoldDB" id="A0A5B8M3N5"/>
<dbReference type="Pfam" id="PF07690">
    <property type="entry name" value="MFS_1"/>
    <property type="match status" value="2"/>
</dbReference>
<keyword evidence="2 5" id="KW-0812">Transmembrane</keyword>
<feature type="transmembrane region" description="Helical" evidence="5">
    <location>
        <begin position="34"/>
        <end position="57"/>
    </location>
</feature>
<evidence type="ECO:0000259" key="6">
    <source>
        <dbReference type="PROSITE" id="PS50850"/>
    </source>
</evidence>
<evidence type="ECO:0000256" key="1">
    <source>
        <dbReference type="ARBA" id="ARBA00004651"/>
    </source>
</evidence>
<gene>
    <name evidence="7" type="ORF">FPZ11_05730</name>
</gene>
<protein>
    <submittedName>
        <fullName evidence="7">MFS transporter</fullName>
    </submittedName>
</protein>
<keyword evidence="4 5" id="KW-0472">Membrane</keyword>
<dbReference type="InterPro" id="IPR011701">
    <property type="entry name" value="MFS"/>
</dbReference>
<organism evidence="7 8">
    <name type="scientific">Humibacter ginsenosidimutans</name>
    <dbReference type="NCBI Taxonomy" id="2599293"/>
    <lineage>
        <taxon>Bacteria</taxon>
        <taxon>Bacillati</taxon>
        <taxon>Actinomycetota</taxon>
        <taxon>Actinomycetes</taxon>
        <taxon>Micrococcales</taxon>
        <taxon>Microbacteriaceae</taxon>
        <taxon>Humibacter</taxon>
    </lineage>
</organism>
<dbReference type="CDD" id="cd17370">
    <property type="entry name" value="MFS_MJ1317_like"/>
    <property type="match status" value="1"/>
</dbReference>
<feature type="transmembrane region" description="Helical" evidence="5">
    <location>
        <begin position="270"/>
        <end position="289"/>
    </location>
</feature>
<dbReference type="SUPFAM" id="SSF103473">
    <property type="entry name" value="MFS general substrate transporter"/>
    <property type="match status" value="1"/>
</dbReference>
<name>A0A5B8M3N5_9MICO</name>
<feature type="transmembrane region" description="Helical" evidence="5">
    <location>
        <begin position="357"/>
        <end position="379"/>
    </location>
</feature>
<feature type="transmembrane region" description="Helical" evidence="5">
    <location>
        <begin position="385"/>
        <end position="403"/>
    </location>
</feature>
<feature type="transmembrane region" description="Helical" evidence="5">
    <location>
        <begin position="296"/>
        <end position="312"/>
    </location>
</feature>
<dbReference type="InterPro" id="IPR001958">
    <property type="entry name" value="Tet-R_TetA/multi-R_MdtG-like"/>
</dbReference>
<reference evidence="7 8" key="1">
    <citation type="submission" date="2019-07" db="EMBL/GenBank/DDBJ databases">
        <title>Full genome sequence of Humibacter sp. WJ7-1.</title>
        <authorList>
            <person name="Im W.-T."/>
        </authorList>
    </citation>
    <scope>NUCLEOTIDE SEQUENCE [LARGE SCALE GENOMIC DNA]</scope>
    <source>
        <strain evidence="7 8">WJ7-1</strain>
    </source>
</reference>
<dbReference type="PANTHER" id="PTHR23518">
    <property type="entry name" value="C-METHYLTRANSFERASE"/>
    <property type="match status" value="1"/>
</dbReference>
<evidence type="ECO:0000313" key="7">
    <source>
        <dbReference type="EMBL" id="QDZ14332.1"/>
    </source>
</evidence>
<dbReference type="PANTHER" id="PTHR23518:SF2">
    <property type="entry name" value="MAJOR FACILITATOR SUPERFAMILY TRANSPORTER"/>
    <property type="match status" value="1"/>
</dbReference>
<dbReference type="Gene3D" id="1.20.1250.20">
    <property type="entry name" value="MFS general substrate transporter like domains"/>
    <property type="match status" value="2"/>
</dbReference>
<accession>A0A5B8M3N5</accession>
<feature type="transmembrane region" description="Helical" evidence="5">
    <location>
        <begin position="228"/>
        <end position="250"/>
    </location>
</feature>
<sequence length="416" mass="42326">MATEHEDARRPRWLTLGVFSIGATSFLSDAGHELVTSVLPAFITSVLGAGAAALGIIDGVADALTGLAKLAGGPLADDPRRRRTVAGAGYTTTAVATAAIGLTTAVWQVGVLRGIAWIARGFRSPARDSMLASLAGSGAYGRAYGVERAGDNLGAVVGPLLGGALVVWLGLRPAILLSVVPGLLAAVAIGVAARQARKLTTDAGERVVTRARLVEGYRRLRGTGLARALVPVALFEGGNLAATLLILRAYQLFLDGGMTESQATGLATVLYAAYNAAAALIAVPAGALIDRIGPRTVLALGAAAYVVAYLGFAFAPDVWPAVLVFFVLGGVGIGLGETAQSTLIAHALPDALRGSGFGMLGLVQAGGDLTATVVGGIVYATAGPLWAFAYAAAWMAASCFAALSGRRQDRLRLAER</sequence>